<dbReference type="AlphaFoldDB" id="A0A4Z1KML9"/>
<feature type="compositionally biased region" description="Basic and acidic residues" evidence="1">
    <location>
        <begin position="16"/>
        <end position="30"/>
    </location>
</feature>
<evidence type="ECO:0000313" key="3">
    <source>
        <dbReference type="Proteomes" id="UP000297280"/>
    </source>
</evidence>
<dbReference type="EMBL" id="PQXO01000277">
    <property type="protein sequence ID" value="TGO86768.1"/>
    <property type="molecule type" value="Genomic_DNA"/>
</dbReference>
<organism evidence="2 3">
    <name type="scientific">Botrytis porri</name>
    <dbReference type="NCBI Taxonomy" id="87229"/>
    <lineage>
        <taxon>Eukaryota</taxon>
        <taxon>Fungi</taxon>
        <taxon>Dikarya</taxon>
        <taxon>Ascomycota</taxon>
        <taxon>Pezizomycotina</taxon>
        <taxon>Leotiomycetes</taxon>
        <taxon>Helotiales</taxon>
        <taxon>Sclerotiniaceae</taxon>
        <taxon>Botrytis</taxon>
    </lineage>
</organism>
<name>A0A4Z1KML9_9HELO</name>
<feature type="region of interest" description="Disordered" evidence="1">
    <location>
        <begin position="1"/>
        <end position="32"/>
    </location>
</feature>
<proteinExistence type="predicted"/>
<gene>
    <name evidence="2" type="ORF">BPOR_0278g00100</name>
</gene>
<dbReference type="Proteomes" id="UP000297280">
    <property type="component" value="Unassembled WGS sequence"/>
</dbReference>
<evidence type="ECO:0000313" key="2">
    <source>
        <dbReference type="EMBL" id="TGO86768.1"/>
    </source>
</evidence>
<dbReference type="OrthoDB" id="3550761at2759"/>
<evidence type="ECO:0000256" key="1">
    <source>
        <dbReference type="SAM" id="MobiDB-lite"/>
    </source>
</evidence>
<keyword evidence="3" id="KW-1185">Reference proteome</keyword>
<feature type="region of interest" description="Disordered" evidence="1">
    <location>
        <begin position="63"/>
        <end position="90"/>
    </location>
</feature>
<comment type="caution">
    <text evidence="2">The sequence shown here is derived from an EMBL/GenBank/DDBJ whole genome shotgun (WGS) entry which is preliminary data.</text>
</comment>
<accession>A0A4Z1KML9</accession>
<reference evidence="2 3" key="1">
    <citation type="submission" date="2017-12" db="EMBL/GenBank/DDBJ databases">
        <title>Comparative genomics of Botrytis spp.</title>
        <authorList>
            <person name="Valero-Jimenez C.A."/>
            <person name="Tapia P."/>
            <person name="Veloso J."/>
            <person name="Silva-Moreno E."/>
            <person name="Staats M."/>
            <person name="Valdes J.H."/>
            <person name="Van Kan J.A.L."/>
        </authorList>
    </citation>
    <scope>NUCLEOTIDE SEQUENCE [LARGE SCALE GENOMIC DNA]</scope>
    <source>
        <strain evidence="2 3">MUCL3349</strain>
    </source>
</reference>
<protein>
    <submittedName>
        <fullName evidence="2">Uncharacterized protein</fullName>
    </submittedName>
</protein>
<sequence>MAPGPSPLSASFSNSESDHPYPQRQDREDLSPELIKNLKQACQNLERCMIEEEEKKMWAAIVAGNSTNETKRWRGRSPSGIESSEKRRKI</sequence>